<proteinExistence type="predicted"/>
<dbReference type="STRING" id="456.Ljor_1981"/>
<reference evidence="1 2" key="1">
    <citation type="submission" date="2015-11" db="EMBL/GenBank/DDBJ databases">
        <title>Genomic analysis of 38 Legionella species identifies large and diverse effector repertoires.</title>
        <authorList>
            <person name="Burstein D."/>
            <person name="Amaro F."/>
            <person name="Zusman T."/>
            <person name="Lifshitz Z."/>
            <person name="Cohen O."/>
            <person name="Gilbert J.A."/>
            <person name="Pupko T."/>
            <person name="Shuman H.A."/>
            <person name="Segal G."/>
        </authorList>
    </citation>
    <scope>NUCLEOTIDE SEQUENCE [LARGE SCALE GENOMIC DNA]</scope>
    <source>
        <strain evidence="1 2">BL-540</strain>
    </source>
</reference>
<accession>A0A0W0VC14</accession>
<sequence length="234" mass="27024">MRKRPLIAVTQSSRQSWLPNFALKLAIWLAGGRVISINPASNQHRFDYQALLLGGGVDIDPKLYGDLRKIGYHYQFERDELELKHLAYAEQHHLPVFGICRGCQLMNVYRKGTLCLDIEKVFENAQYPSHLLGYLFFRKTIHIQKPSLLFAISKQHSLKVNSIHKQAIAKLGLNLKITAWERNQIIQAIEDPTKPFYFGVQFHPEFLIHKKIFLNLFRAFVKQASSKKQSEIPG</sequence>
<dbReference type="Gene3D" id="3.40.50.880">
    <property type="match status" value="1"/>
</dbReference>
<keyword evidence="1" id="KW-0808">Transferase</keyword>
<dbReference type="PANTHER" id="PTHR43235:SF1">
    <property type="entry name" value="GLUTAMINE AMIDOTRANSFERASE PB2B2.05-RELATED"/>
    <property type="match status" value="1"/>
</dbReference>
<dbReference type="Pfam" id="PF07722">
    <property type="entry name" value="Peptidase_C26"/>
    <property type="match status" value="1"/>
</dbReference>
<dbReference type="SUPFAM" id="SSF52317">
    <property type="entry name" value="Class I glutamine amidotransferase-like"/>
    <property type="match status" value="1"/>
</dbReference>
<dbReference type="GO" id="GO:0016740">
    <property type="term" value="F:transferase activity"/>
    <property type="evidence" value="ECO:0007669"/>
    <property type="project" value="UniProtKB-KW"/>
</dbReference>
<gene>
    <name evidence="1" type="ORF">Ljor_1981</name>
</gene>
<dbReference type="PANTHER" id="PTHR43235">
    <property type="entry name" value="GLUTAMINE AMIDOTRANSFERASE PB2B2.05-RELATED"/>
    <property type="match status" value="1"/>
</dbReference>
<comment type="caution">
    <text evidence="1">The sequence shown here is derived from an EMBL/GenBank/DDBJ whole genome shotgun (WGS) entry which is preliminary data.</text>
</comment>
<dbReference type="Proteomes" id="UP000055035">
    <property type="component" value="Unassembled WGS sequence"/>
</dbReference>
<organism evidence="1 2">
    <name type="scientific">Legionella jordanis</name>
    <dbReference type="NCBI Taxonomy" id="456"/>
    <lineage>
        <taxon>Bacteria</taxon>
        <taxon>Pseudomonadati</taxon>
        <taxon>Pseudomonadota</taxon>
        <taxon>Gammaproteobacteria</taxon>
        <taxon>Legionellales</taxon>
        <taxon>Legionellaceae</taxon>
        <taxon>Legionella</taxon>
    </lineage>
</organism>
<dbReference type="OrthoDB" id="9813383at2"/>
<evidence type="ECO:0000313" key="2">
    <source>
        <dbReference type="Proteomes" id="UP000055035"/>
    </source>
</evidence>
<dbReference type="RefSeq" id="WP_058471407.1">
    <property type="nucleotide sequence ID" value="NZ_CAAAIC010000015.1"/>
</dbReference>
<dbReference type="PATRIC" id="fig|456.5.peg.2108"/>
<protein>
    <submittedName>
        <fullName evidence="1">Glutamine amidotransferase</fullName>
    </submittedName>
</protein>
<dbReference type="EMBL" id="LNYJ01000011">
    <property type="protein sequence ID" value="KTD17675.1"/>
    <property type="molecule type" value="Genomic_DNA"/>
</dbReference>
<name>A0A0W0VC14_9GAMM</name>
<dbReference type="PROSITE" id="PS51273">
    <property type="entry name" value="GATASE_TYPE_1"/>
    <property type="match status" value="1"/>
</dbReference>
<dbReference type="InterPro" id="IPR044668">
    <property type="entry name" value="PuuD-like"/>
</dbReference>
<dbReference type="GO" id="GO:0005829">
    <property type="term" value="C:cytosol"/>
    <property type="evidence" value="ECO:0007669"/>
    <property type="project" value="TreeGrafter"/>
</dbReference>
<dbReference type="InterPro" id="IPR011697">
    <property type="entry name" value="Peptidase_C26"/>
</dbReference>
<dbReference type="AlphaFoldDB" id="A0A0W0VC14"/>
<dbReference type="InterPro" id="IPR029062">
    <property type="entry name" value="Class_I_gatase-like"/>
</dbReference>
<keyword evidence="1" id="KW-0315">Glutamine amidotransferase</keyword>
<evidence type="ECO:0000313" key="1">
    <source>
        <dbReference type="EMBL" id="KTD17675.1"/>
    </source>
</evidence>
<keyword evidence="2" id="KW-1185">Reference proteome</keyword>
<dbReference type="GO" id="GO:0016811">
    <property type="term" value="F:hydrolase activity, acting on carbon-nitrogen (but not peptide) bonds, in linear amides"/>
    <property type="evidence" value="ECO:0007669"/>
    <property type="project" value="InterPro"/>
</dbReference>